<organism evidence="1 2">
    <name type="scientific">Fusarium oxysporum f. sp. cubense</name>
    <dbReference type="NCBI Taxonomy" id="61366"/>
    <lineage>
        <taxon>Eukaryota</taxon>
        <taxon>Fungi</taxon>
        <taxon>Dikarya</taxon>
        <taxon>Ascomycota</taxon>
        <taxon>Pezizomycotina</taxon>
        <taxon>Sordariomycetes</taxon>
        <taxon>Hypocreomycetidae</taxon>
        <taxon>Hypocreales</taxon>
        <taxon>Nectriaceae</taxon>
        <taxon>Fusarium</taxon>
        <taxon>Fusarium oxysporum species complex</taxon>
    </lineage>
</organism>
<dbReference type="AlphaFoldDB" id="A0A559LD86"/>
<dbReference type="EMBL" id="SRMI01000004">
    <property type="protein sequence ID" value="TVY71715.1"/>
    <property type="molecule type" value="Genomic_DNA"/>
</dbReference>
<reference evidence="1 2" key="1">
    <citation type="journal article" date="2019" name="Microbiol. Resour. Announc.">
        <title>High-quality draft genome sequence of Fusarium oxysporum f. sp. cubense strain 160527, a causal agent of Panama disease.</title>
        <authorList>
            <person name="Asai S."/>
            <person name="Ayukawa Y."/>
            <person name="Gan P."/>
            <person name="Masuda S."/>
            <person name="Komatsu K."/>
            <person name="Shirasu K."/>
            <person name="Arie T."/>
        </authorList>
    </citation>
    <scope>NUCLEOTIDE SEQUENCE [LARGE SCALE GENOMIC DNA]</scope>
    <source>
        <strain evidence="1 2">160527</strain>
    </source>
</reference>
<evidence type="ECO:0000313" key="1">
    <source>
        <dbReference type="EMBL" id="TVY71715.1"/>
    </source>
</evidence>
<evidence type="ECO:0000313" key="2">
    <source>
        <dbReference type="Proteomes" id="UP000320707"/>
    </source>
</evidence>
<gene>
    <name evidence="1" type="ORF">Focb16_v011833</name>
</gene>
<name>A0A559LD86_FUSOC</name>
<proteinExistence type="predicted"/>
<comment type="caution">
    <text evidence="1">The sequence shown here is derived from an EMBL/GenBank/DDBJ whole genome shotgun (WGS) entry which is preliminary data.</text>
</comment>
<sequence>MPQRSDRATALSRRRQYRLPSCYTSKVLALCVAFTRLQPPILWFRLHSLTHAAAASNITSLDSVACDKSASGKNKLLFLITRNIKCYDEETYIPC</sequence>
<accession>A0A559LD86</accession>
<dbReference type="Proteomes" id="UP000320707">
    <property type="component" value="Unassembled WGS sequence"/>
</dbReference>
<protein>
    <submittedName>
        <fullName evidence="1">Uncharacterized protein</fullName>
    </submittedName>
</protein>